<dbReference type="Proteomes" id="UP001058039">
    <property type="component" value="Segment"/>
</dbReference>
<accession>A0A9E7NG48</accession>
<protein>
    <submittedName>
        <fullName evidence="1">Capsid protein</fullName>
    </submittedName>
</protein>
<reference evidence="1" key="1">
    <citation type="journal article" date="2022" name="Pharmaceutics">
        <title>Isolation and Molecular Characterization of a Novel Lytic Bacteriophage That Inactivates MDR Klebsiella pneumoniae Strains.</title>
        <authorList>
            <person name="Balcao V.M."/>
            <person name="Moreli F.C."/>
            <person name="Silva E.C."/>
            <person name="Belline B.G."/>
            <person name="Martins L.F."/>
            <person name="Rossi F.P.N."/>
            <person name="Pereira C."/>
            <person name="Vila M.M.D.C."/>
            <person name="da Silva A.M."/>
        </authorList>
    </citation>
    <scope>NUCLEOTIDE SEQUENCE</scope>
</reference>
<dbReference type="EMBL" id="ON637170">
    <property type="protein sequence ID" value="UTN90377.1"/>
    <property type="molecule type" value="Genomic_DNA"/>
</dbReference>
<name>A0A9E7NG48_9CAUD</name>
<evidence type="ECO:0000313" key="2">
    <source>
        <dbReference type="Proteomes" id="UP001058039"/>
    </source>
</evidence>
<sequence length="29" mass="3486">MCEDFVEYVKWCGIVCNSRKGFPKKWFGK</sequence>
<keyword evidence="2" id="KW-1185">Reference proteome</keyword>
<proteinExistence type="predicted"/>
<organism evidence="1 2">
    <name type="scientific">Klebsiella phage vB_KpnS_Uniso31</name>
    <dbReference type="NCBI Taxonomy" id="2951200"/>
    <lineage>
        <taxon>Viruses</taxon>
        <taxon>Duplodnaviria</taxon>
        <taxon>Heunggongvirae</taxon>
        <taxon>Uroviricota</taxon>
        <taxon>Caudoviricetes</taxon>
        <taxon>Demerecviridae</taxon>
        <taxon>Sugarlandvirus</taxon>
        <taxon>Sugarlandvirus Uniso31</taxon>
    </lineage>
</organism>
<evidence type="ECO:0000313" key="1">
    <source>
        <dbReference type="EMBL" id="UTN90377.1"/>
    </source>
</evidence>